<proteinExistence type="inferred from homology"/>
<comment type="subcellular location">
    <subcellularLocation>
        <location evidence="1 10">Cytoplasm</location>
    </subcellularLocation>
</comment>
<comment type="similarity">
    <text evidence="2 10">Belongs to the RNA methyltransferase RsmE family.</text>
</comment>
<comment type="catalytic activity">
    <reaction evidence="9 10">
        <text>uridine(1498) in 16S rRNA + S-adenosyl-L-methionine = N(3)-methyluridine(1498) in 16S rRNA + S-adenosyl-L-homocysteine + H(+)</text>
        <dbReference type="Rhea" id="RHEA:42920"/>
        <dbReference type="Rhea" id="RHEA-COMP:10283"/>
        <dbReference type="Rhea" id="RHEA-COMP:10284"/>
        <dbReference type="ChEBI" id="CHEBI:15378"/>
        <dbReference type="ChEBI" id="CHEBI:57856"/>
        <dbReference type="ChEBI" id="CHEBI:59789"/>
        <dbReference type="ChEBI" id="CHEBI:65315"/>
        <dbReference type="ChEBI" id="CHEBI:74502"/>
        <dbReference type="EC" id="2.1.1.193"/>
    </reaction>
</comment>
<evidence type="ECO:0000259" key="12">
    <source>
        <dbReference type="Pfam" id="PF20260"/>
    </source>
</evidence>
<dbReference type="GO" id="GO:0005737">
    <property type="term" value="C:cytoplasm"/>
    <property type="evidence" value="ECO:0007669"/>
    <property type="project" value="UniProtKB-SubCell"/>
</dbReference>
<dbReference type="NCBIfam" id="NF008702">
    <property type="entry name" value="PRK11713.6-1"/>
    <property type="match status" value="1"/>
</dbReference>
<dbReference type="InterPro" id="IPR029026">
    <property type="entry name" value="tRNA_m1G_MTases_N"/>
</dbReference>
<keyword evidence="5 10" id="KW-0489">Methyltransferase</keyword>
<dbReference type="SUPFAM" id="SSF75217">
    <property type="entry name" value="alpha/beta knot"/>
    <property type="match status" value="1"/>
</dbReference>
<feature type="domain" description="Ribosomal RNA small subunit methyltransferase E PUA-like" evidence="12">
    <location>
        <begin position="15"/>
        <end position="61"/>
    </location>
</feature>
<dbReference type="GO" id="GO:0070042">
    <property type="term" value="F:rRNA (uridine-N3-)-methyltransferase activity"/>
    <property type="evidence" value="ECO:0007669"/>
    <property type="project" value="TreeGrafter"/>
</dbReference>
<feature type="domain" description="Ribosomal RNA small subunit methyltransferase E methyltransferase" evidence="11">
    <location>
        <begin position="73"/>
        <end position="227"/>
    </location>
</feature>
<evidence type="ECO:0000256" key="6">
    <source>
        <dbReference type="ARBA" id="ARBA00022679"/>
    </source>
</evidence>
<reference key="1">
    <citation type="submission" date="2010-11" db="EMBL/GenBank/DDBJ databases">
        <title>The complete genome of Paludibacter propionicigenes DSM 17365.</title>
        <authorList>
            <consortium name="US DOE Joint Genome Institute (JGI-PGF)"/>
            <person name="Lucas S."/>
            <person name="Copeland A."/>
            <person name="Lapidus A."/>
            <person name="Bruce D."/>
            <person name="Goodwin L."/>
            <person name="Pitluck S."/>
            <person name="Kyrpides N."/>
            <person name="Mavromatis K."/>
            <person name="Ivanova N."/>
            <person name="Munk A.C."/>
            <person name="Brettin T."/>
            <person name="Detter J.C."/>
            <person name="Han C."/>
            <person name="Tapia R."/>
            <person name="Land M."/>
            <person name="Hauser L."/>
            <person name="Markowitz V."/>
            <person name="Cheng J.-F."/>
            <person name="Hugenholtz P."/>
            <person name="Woyke T."/>
            <person name="Wu D."/>
            <person name="Gronow S."/>
            <person name="Wellnitz S."/>
            <person name="Brambilla E."/>
            <person name="Klenk H.-P."/>
            <person name="Eisen J.A."/>
        </authorList>
    </citation>
    <scope>NUCLEOTIDE SEQUENCE</scope>
    <source>
        <strain>WB4</strain>
    </source>
</reference>
<dbReference type="EC" id="2.1.1.193" evidence="10"/>
<evidence type="ECO:0000256" key="1">
    <source>
        <dbReference type="ARBA" id="ARBA00004496"/>
    </source>
</evidence>
<dbReference type="KEGG" id="ppn:Palpr_1227"/>
<evidence type="ECO:0000256" key="2">
    <source>
        <dbReference type="ARBA" id="ARBA00005528"/>
    </source>
</evidence>
<evidence type="ECO:0000256" key="9">
    <source>
        <dbReference type="ARBA" id="ARBA00047944"/>
    </source>
</evidence>
<keyword evidence="7 10" id="KW-0949">S-adenosyl-L-methionine</keyword>
<dbReference type="InterPro" id="IPR046886">
    <property type="entry name" value="RsmE_MTase_dom"/>
</dbReference>
<dbReference type="Pfam" id="PF20260">
    <property type="entry name" value="PUA_4"/>
    <property type="match status" value="1"/>
</dbReference>
<evidence type="ECO:0000256" key="3">
    <source>
        <dbReference type="ARBA" id="ARBA00022490"/>
    </source>
</evidence>
<dbReference type="eggNOG" id="COG1385">
    <property type="taxonomic scope" value="Bacteria"/>
</dbReference>
<dbReference type="NCBIfam" id="TIGR00046">
    <property type="entry name" value="RsmE family RNA methyltransferase"/>
    <property type="match status" value="1"/>
</dbReference>
<dbReference type="InterPro" id="IPR015947">
    <property type="entry name" value="PUA-like_sf"/>
</dbReference>
<evidence type="ECO:0000256" key="7">
    <source>
        <dbReference type="ARBA" id="ARBA00022691"/>
    </source>
</evidence>
<dbReference type="GO" id="GO:0070475">
    <property type="term" value="P:rRNA base methylation"/>
    <property type="evidence" value="ECO:0007669"/>
    <property type="project" value="TreeGrafter"/>
</dbReference>
<dbReference type="PIRSF" id="PIRSF015601">
    <property type="entry name" value="MTase_slr0722"/>
    <property type="match status" value="1"/>
</dbReference>
<dbReference type="Proteomes" id="UP000008718">
    <property type="component" value="Chromosome"/>
</dbReference>
<comment type="function">
    <text evidence="8 10">Specifically methylates the N3 position of the uracil ring of uridine 1498 (m3U1498) in 16S rRNA. Acts on the fully assembled 30S ribosomal subunit.</text>
</comment>
<keyword evidence="14" id="KW-1185">Reference proteome</keyword>
<dbReference type="InterPro" id="IPR029028">
    <property type="entry name" value="Alpha/beta_knot_MTases"/>
</dbReference>
<keyword evidence="6 10" id="KW-0808">Transferase</keyword>
<dbReference type="PANTHER" id="PTHR30027:SF3">
    <property type="entry name" value="16S RRNA (URACIL(1498)-N(3))-METHYLTRANSFERASE"/>
    <property type="match status" value="1"/>
</dbReference>
<dbReference type="AlphaFoldDB" id="E4T3T0"/>
<protein>
    <recommendedName>
        <fullName evidence="10">Ribosomal RNA small subunit methyltransferase E</fullName>
        <ecNumber evidence="10">2.1.1.193</ecNumber>
    </recommendedName>
</protein>
<dbReference type="EMBL" id="CP002345">
    <property type="protein sequence ID" value="ADQ79374.1"/>
    <property type="molecule type" value="Genomic_DNA"/>
</dbReference>
<dbReference type="PANTHER" id="PTHR30027">
    <property type="entry name" value="RIBOSOMAL RNA SMALL SUBUNIT METHYLTRANSFERASE E"/>
    <property type="match status" value="1"/>
</dbReference>
<dbReference type="Gene3D" id="2.40.240.20">
    <property type="entry name" value="Hypothetical PUA domain-like, domain 1"/>
    <property type="match status" value="1"/>
</dbReference>
<organism evidence="13 14">
    <name type="scientific">Paludibacter propionicigenes (strain DSM 17365 / JCM 13257 / WB4)</name>
    <dbReference type="NCBI Taxonomy" id="694427"/>
    <lineage>
        <taxon>Bacteria</taxon>
        <taxon>Pseudomonadati</taxon>
        <taxon>Bacteroidota</taxon>
        <taxon>Bacteroidia</taxon>
        <taxon>Bacteroidales</taxon>
        <taxon>Paludibacteraceae</taxon>
        <taxon>Paludibacter</taxon>
    </lineage>
</organism>
<evidence type="ECO:0000256" key="10">
    <source>
        <dbReference type="PIRNR" id="PIRNR015601"/>
    </source>
</evidence>
<dbReference type="HOGENOM" id="CLU_067442_4_1_10"/>
<evidence type="ECO:0000256" key="8">
    <source>
        <dbReference type="ARBA" id="ARBA00025699"/>
    </source>
</evidence>
<evidence type="ECO:0000256" key="4">
    <source>
        <dbReference type="ARBA" id="ARBA00022552"/>
    </source>
</evidence>
<evidence type="ECO:0000259" key="11">
    <source>
        <dbReference type="Pfam" id="PF04452"/>
    </source>
</evidence>
<dbReference type="InterPro" id="IPR046887">
    <property type="entry name" value="RsmE_PUA-like"/>
</dbReference>
<dbReference type="Gene3D" id="3.40.1280.10">
    <property type="match status" value="1"/>
</dbReference>
<reference evidence="13 14" key="2">
    <citation type="journal article" date="2011" name="Stand. Genomic Sci.">
        <title>Complete genome sequence of Paludibacter propionicigenes type strain (WB4).</title>
        <authorList>
            <person name="Gronow S."/>
            <person name="Munk C."/>
            <person name="Lapidus A."/>
            <person name="Nolan M."/>
            <person name="Lucas S."/>
            <person name="Hammon N."/>
            <person name="Deshpande S."/>
            <person name="Cheng J.F."/>
            <person name="Tapia R."/>
            <person name="Han C."/>
            <person name="Goodwin L."/>
            <person name="Pitluck S."/>
            <person name="Liolios K."/>
            <person name="Ivanova N."/>
            <person name="Mavromatis K."/>
            <person name="Mikhailova N."/>
            <person name="Pati A."/>
            <person name="Chen A."/>
            <person name="Palaniappan K."/>
            <person name="Land M."/>
            <person name="Hauser L."/>
            <person name="Chang Y.J."/>
            <person name="Jeffries C.D."/>
            <person name="Brambilla E."/>
            <person name="Rohde M."/>
            <person name="Goker M."/>
            <person name="Detter J.C."/>
            <person name="Woyke T."/>
            <person name="Bristow J."/>
            <person name="Eisen J.A."/>
            <person name="Markowitz V."/>
            <person name="Hugenholtz P."/>
            <person name="Kyrpides N.C."/>
            <person name="Klenk H.P."/>
        </authorList>
    </citation>
    <scope>NUCLEOTIDE SEQUENCE [LARGE SCALE GENOMIC DNA]</scope>
    <source>
        <strain evidence="14">DSM 17365 / JCM 13257 / WB4</strain>
    </source>
</reference>
<evidence type="ECO:0000313" key="13">
    <source>
        <dbReference type="EMBL" id="ADQ79374.1"/>
    </source>
</evidence>
<evidence type="ECO:0000256" key="5">
    <source>
        <dbReference type="ARBA" id="ARBA00022603"/>
    </source>
</evidence>
<dbReference type="RefSeq" id="WP_013444743.1">
    <property type="nucleotide sequence ID" value="NC_014734.1"/>
</dbReference>
<evidence type="ECO:0000313" key="14">
    <source>
        <dbReference type="Proteomes" id="UP000008718"/>
    </source>
</evidence>
<sequence>MALFYVPNLSAGYVLPEEESKHAVKVLRMQVGDAISVVDGVGGFYNALISNPHPKHCEFEIKKTILEFGKRDYKIHIAIAPTKNIERLEWFIEKATEIGIDQITPIICRFSERKIVKAERLEKIIVSAAKQSLKAYFPILNPLCTFDELINKHNASQKFIAHCYEEDKKLLQNEIQKSSDVLILIGPEGDFSKEEVQSAILHDFIPVSLGESRLRTETAGVVACHTVAISNQY</sequence>
<dbReference type="InterPro" id="IPR006700">
    <property type="entry name" value="RsmE"/>
</dbReference>
<keyword evidence="3 10" id="KW-0963">Cytoplasm</keyword>
<dbReference type="SUPFAM" id="SSF88697">
    <property type="entry name" value="PUA domain-like"/>
    <property type="match status" value="1"/>
</dbReference>
<dbReference type="Pfam" id="PF04452">
    <property type="entry name" value="Methyltrans_RNA"/>
    <property type="match status" value="1"/>
</dbReference>
<dbReference type="OrthoDB" id="9815641at2"/>
<keyword evidence="4 10" id="KW-0698">rRNA processing</keyword>
<name>E4T3T0_PALPW</name>
<gene>
    <name evidence="13" type="ordered locus">Palpr_1227</name>
</gene>
<dbReference type="STRING" id="694427.Palpr_1227"/>
<dbReference type="CDD" id="cd18084">
    <property type="entry name" value="RsmE-like"/>
    <property type="match status" value="1"/>
</dbReference>
<accession>E4T3T0</accession>